<protein>
    <submittedName>
        <fullName evidence="3">Pimeloyl-ACP methyl ester carboxylesterase</fullName>
    </submittedName>
</protein>
<dbReference type="PANTHER" id="PTHR43689:SF8">
    <property type="entry name" value="ALPHA_BETA-HYDROLASES SUPERFAMILY PROTEIN"/>
    <property type="match status" value="1"/>
</dbReference>
<evidence type="ECO:0000259" key="2">
    <source>
        <dbReference type="Pfam" id="PF00561"/>
    </source>
</evidence>
<dbReference type="OrthoDB" id="9801162at2"/>
<organism evidence="3 4">
    <name type="scientific">Streptomyces capillispiralis</name>
    <dbReference type="NCBI Taxonomy" id="68182"/>
    <lineage>
        <taxon>Bacteria</taxon>
        <taxon>Bacillati</taxon>
        <taxon>Actinomycetota</taxon>
        <taxon>Actinomycetes</taxon>
        <taxon>Kitasatosporales</taxon>
        <taxon>Streptomycetaceae</taxon>
        <taxon>Streptomyces</taxon>
    </lineage>
</organism>
<evidence type="ECO:0000313" key="3">
    <source>
        <dbReference type="EMBL" id="TWF85375.1"/>
    </source>
</evidence>
<comment type="caution">
    <text evidence="3">The sequence shown here is derived from an EMBL/GenBank/DDBJ whole genome shotgun (WGS) entry which is preliminary data.</text>
</comment>
<dbReference type="EMBL" id="VIWV01000001">
    <property type="protein sequence ID" value="TWF85375.1"/>
    <property type="molecule type" value="Genomic_DNA"/>
</dbReference>
<feature type="region of interest" description="Disordered" evidence="1">
    <location>
        <begin position="318"/>
        <end position="351"/>
    </location>
</feature>
<proteinExistence type="predicted"/>
<dbReference type="AlphaFoldDB" id="A0A561TE54"/>
<feature type="domain" description="AB hydrolase-1" evidence="2">
    <location>
        <begin position="55"/>
        <end position="300"/>
    </location>
</feature>
<evidence type="ECO:0000313" key="4">
    <source>
        <dbReference type="Proteomes" id="UP000316603"/>
    </source>
</evidence>
<dbReference type="Gene3D" id="3.40.50.1820">
    <property type="entry name" value="alpha/beta hydrolase"/>
    <property type="match status" value="1"/>
</dbReference>
<dbReference type="InterPro" id="IPR000073">
    <property type="entry name" value="AB_hydrolase_1"/>
</dbReference>
<name>A0A561TE54_9ACTN</name>
<feature type="compositionally biased region" description="Low complexity" evidence="1">
    <location>
        <begin position="327"/>
        <end position="339"/>
    </location>
</feature>
<dbReference type="InterPro" id="IPR029058">
    <property type="entry name" value="AB_hydrolase_fold"/>
</dbReference>
<dbReference type="SUPFAM" id="SSF53474">
    <property type="entry name" value="alpha/beta-Hydrolases"/>
    <property type="match status" value="1"/>
</dbReference>
<dbReference type="PANTHER" id="PTHR43689">
    <property type="entry name" value="HYDROLASE"/>
    <property type="match status" value="1"/>
</dbReference>
<dbReference type="RefSeq" id="WP_145867369.1">
    <property type="nucleotide sequence ID" value="NZ_BNCE01000001.1"/>
</dbReference>
<sequence>MSSTELPSVPPASALSEAAAVRVAAGERLRSVELPGVTLSVRSRPPARQGLPPALYVHGLGGSSLNWSALMPLLDDVVASEAVDLPGFGDSPPPDDGDYSITAHARAVIRYLDAVGHGPVHLFGNSLGGAVATRVAAVRPDLVRTLTLVSPALPELRVQRTAVPTGLLAVPGVVSLFTRISREWTAEQRVRGVTKLCYGDPARVTPDAFRNAVQEMERRLRLPYFWDAMARSARGLVSAYMLGGQQGLWRQAERVLAPTLLVYGGRDQLVGFRMAQRSARAFRDSRLVTLPDAGHVAMMEYPETVALAFRELLADATDSAAEGDTGEPGAQGAPGSPADAGGGTTAESMRG</sequence>
<dbReference type="Proteomes" id="UP000316603">
    <property type="component" value="Unassembled WGS sequence"/>
</dbReference>
<keyword evidence="4" id="KW-1185">Reference proteome</keyword>
<gene>
    <name evidence="3" type="ORF">FHX78_112327</name>
</gene>
<dbReference type="Pfam" id="PF00561">
    <property type="entry name" value="Abhydrolase_1"/>
    <property type="match status" value="1"/>
</dbReference>
<evidence type="ECO:0000256" key="1">
    <source>
        <dbReference type="SAM" id="MobiDB-lite"/>
    </source>
</evidence>
<reference evidence="3 4" key="1">
    <citation type="submission" date="2019-06" db="EMBL/GenBank/DDBJ databases">
        <title>Sequencing the genomes of 1000 actinobacteria strains.</title>
        <authorList>
            <person name="Klenk H.-P."/>
        </authorList>
    </citation>
    <scope>NUCLEOTIDE SEQUENCE [LARGE SCALE GENOMIC DNA]</scope>
    <source>
        <strain evidence="3 4">DSM 41695</strain>
    </source>
</reference>
<accession>A0A561TE54</accession>
<dbReference type="GO" id="GO:0003824">
    <property type="term" value="F:catalytic activity"/>
    <property type="evidence" value="ECO:0007669"/>
    <property type="project" value="UniProtKB-ARBA"/>
</dbReference>